<evidence type="ECO:0000313" key="2">
    <source>
        <dbReference type="Proteomes" id="UP000315700"/>
    </source>
</evidence>
<protein>
    <recommendedName>
        <fullName evidence="3">Right handed beta helix domain-containing protein</fullName>
    </recommendedName>
</protein>
<dbReference type="Proteomes" id="UP000315700">
    <property type="component" value="Chromosome"/>
</dbReference>
<dbReference type="InterPro" id="IPR012334">
    <property type="entry name" value="Pectin_lyas_fold"/>
</dbReference>
<dbReference type="EMBL" id="CP036271">
    <property type="protein sequence ID" value="QDT57064.1"/>
    <property type="molecule type" value="Genomic_DNA"/>
</dbReference>
<sequence>MNATWKSWLNRLMNRGTGAVRSLGFTTRRPSRMLRMPRMRAALGVAMLSGAVGTTAWGQTPGAEGVVKLGGGAASVSQAQGIVGLSDPSASMAAGPSRMAQAQYAAPAQPQYAVPAQQYVTPYNAYQNAPRLADRTLQHYEQGQGVGYAATQDVTQILYRAQHVQGEIYGANNGYTSLNAFVPLGTSGSDALWYIQPRANVTNDGRGMANLGVGYRFYTPDDNRVWSATFWWDGDGGHHSWYNQLGAHFASVGKYLTWRGGFALPIGSTTDQYGAAVGSTFFVDDNVGLNIVSQLETAYRRFDLEASMPLPYLGRYGWEAGVGTYYLHADKAENSMGVSARVEAQVTEDFLINTLVTSDEIFGGNLSVNMEFTLPDGAPSRWFRPKRVRDALTESDKRNYRVAAGTQSVTTQTLAIDPNDGNPLRIAHIDPNATAPGTGFVQSPYMSILEFESLADGIQSDYDIILVQARNDSSDTNLNTGVTLFDRQRLLGASLRADGTRHTISAILNGVAGQFELPYTPSTNAPLLTNTGNPGVDVVTLANMNEVSAFQIDGGATAAGIRGTGIDSFNLNSLSIATQNVGIDITSDTTPLLGLVNEDYGRITNVTVAGQAPATAGIQVRHQAGDLDLLVANNTVTGVVGETVDSNLNGVIDPGVGIAIVAENTGVISATDQNSLTRPTGILNNTATGNDTNLKVTALNGGDFMVNVIGNTLNSNTDTTSAGFVALADNGTLTLSTVAQNQFNSNAGDGVRMEAANGGTLFVPSSETTVDTNGNGVIDLGFVGNTMTGNAGSGVRVVADGVGSVANVSIGAGNNVSNNGQDAIVLEANDGGVINVDQLSIANATGNLGAILRVAGDGGIIDLGTISGTTFDRRVSGSAGILFDATNATISGVISGNQFLGSETNDDTSFGIGGEIRGGTLDLVIDNNLFDGNADAAIGLIFTASDDRPAPGTGTPLEGDAVEAKVVITRNTIINTFDAIDPRFAGQGIALILNGSEQDNGVPPVDPTTNVQPAAYLEGLIAENIIGVNPTGTGVDLADPDTYNVADGNDGAGIYVEVNGDTSISDLAGVGSTVDDAELNGLFIGAMTYQGEAYQGNLIANNDEGIQVRRNDSSVIDNFVINDNDIVNNLNDGIDIAANNGGIPFGPQEVLNFEITNNLLLNNGFLTDGTQGTAGRGIQLRAEASALLEVNIRENTISGNRLSGIEARTFTDTHDFIGAGRDVASPLNGGDNGAITGVWELNTITNNGFLLNEDTNRNGILDAGEDADGDGVLDVVTEGHGIALGRIDFIDPDNPGGVLEGFNNGGFLIDTDGDGTLELPILSILNNRIAGNAEDGIHVYLDKSPVPSTVAGEPRTTRISILGNDIVSNGEDGFNVQNTQGSSAIARIEFNNNLVSQNGLYSGLFQIQQAGTSNAVNIIGDGVEIVTAAGAQTILEANNNRIINNNGRGVNILTAEGSHLETFWDGNNISGNSREGFYVVNAALNVTVLGTSGAAQGTPFTGYTADSWLADFDSNHEMYSYGHIGGTNLGAGGNTPPGPIAPFFINWVNDVPGPGPVTEMRLTNNLINNNGGVAEDADGEDSYSTLGGLVVRVGTSGFEDTSLTSAPNWNLGLGGVIAEIENNQLSGNVGRDVYMDGFISTQSPATGSFGDPLIRLDLQFRNNRGGSIDVSGENFSVFYNNTNVGIPGATNVDRPNPPFTNPAILRDATRNIGDPILGELPFPGFGSSTLRIELDGSAPDAFGNNIGNNQFNLIYSGFNAFDWLTVPVGTLPDPTLPAIFP</sequence>
<dbReference type="InterPro" id="IPR006626">
    <property type="entry name" value="PbH1"/>
</dbReference>
<gene>
    <name evidence="1" type="ORF">Pan44_51290</name>
</gene>
<dbReference type="Gene3D" id="2.40.160.160">
    <property type="entry name" value="Inverse autotransporter, beta-domain"/>
    <property type="match status" value="1"/>
</dbReference>
<accession>A0A517SLR5</accession>
<dbReference type="OrthoDB" id="264225at2"/>
<name>A0A517SLR5_9PLAN</name>
<organism evidence="1 2">
    <name type="scientific">Caulifigura coniformis</name>
    <dbReference type="NCBI Taxonomy" id="2527983"/>
    <lineage>
        <taxon>Bacteria</taxon>
        <taxon>Pseudomonadati</taxon>
        <taxon>Planctomycetota</taxon>
        <taxon>Planctomycetia</taxon>
        <taxon>Planctomycetales</taxon>
        <taxon>Planctomycetaceae</taxon>
        <taxon>Caulifigura</taxon>
    </lineage>
</organism>
<dbReference type="KEGG" id="ccos:Pan44_51290"/>
<evidence type="ECO:0000313" key="1">
    <source>
        <dbReference type="EMBL" id="QDT57064.1"/>
    </source>
</evidence>
<keyword evidence="2" id="KW-1185">Reference proteome</keyword>
<dbReference type="Gene3D" id="2.160.20.10">
    <property type="entry name" value="Single-stranded right-handed beta-helix, Pectin lyase-like"/>
    <property type="match status" value="1"/>
</dbReference>
<dbReference type="RefSeq" id="WP_145034454.1">
    <property type="nucleotide sequence ID" value="NZ_CP036271.1"/>
</dbReference>
<evidence type="ECO:0008006" key="3">
    <source>
        <dbReference type="Google" id="ProtNLM"/>
    </source>
</evidence>
<dbReference type="InterPro" id="IPR038177">
    <property type="entry name" value="IAT_beta_sf"/>
</dbReference>
<reference evidence="1 2" key="1">
    <citation type="submission" date="2019-02" db="EMBL/GenBank/DDBJ databases">
        <title>Deep-cultivation of Planctomycetes and their phenomic and genomic characterization uncovers novel biology.</title>
        <authorList>
            <person name="Wiegand S."/>
            <person name="Jogler M."/>
            <person name="Boedeker C."/>
            <person name="Pinto D."/>
            <person name="Vollmers J."/>
            <person name="Rivas-Marin E."/>
            <person name="Kohn T."/>
            <person name="Peeters S.H."/>
            <person name="Heuer A."/>
            <person name="Rast P."/>
            <person name="Oberbeckmann S."/>
            <person name="Bunk B."/>
            <person name="Jeske O."/>
            <person name="Meyerdierks A."/>
            <person name="Storesund J.E."/>
            <person name="Kallscheuer N."/>
            <person name="Luecker S."/>
            <person name="Lage O.M."/>
            <person name="Pohl T."/>
            <person name="Merkel B.J."/>
            <person name="Hornburger P."/>
            <person name="Mueller R.-W."/>
            <person name="Bruemmer F."/>
            <person name="Labrenz M."/>
            <person name="Spormann A.M."/>
            <person name="Op den Camp H."/>
            <person name="Overmann J."/>
            <person name="Amann R."/>
            <person name="Jetten M.S.M."/>
            <person name="Mascher T."/>
            <person name="Medema M.H."/>
            <person name="Devos D.P."/>
            <person name="Kaster A.-K."/>
            <person name="Ovreas L."/>
            <person name="Rohde M."/>
            <person name="Galperin M.Y."/>
            <person name="Jogler C."/>
        </authorList>
    </citation>
    <scope>NUCLEOTIDE SEQUENCE [LARGE SCALE GENOMIC DNA]</scope>
    <source>
        <strain evidence="1 2">Pan44</strain>
    </source>
</reference>
<proteinExistence type="predicted"/>
<dbReference type="SMART" id="SM00710">
    <property type="entry name" value="PbH1"/>
    <property type="match status" value="16"/>
</dbReference>
<dbReference type="InParanoid" id="A0A517SLR5"/>